<feature type="region of interest" description="Disordered" evidence="17">
    <location>
        <begin position="371"/>
        <end position="396"/>
    </location>
</feature>
<keyword evidence="6" id="KW-1003">Cell membrane</keyword>
<reference evidence="21 22" key="1">
    <citation type="journal article" date="2023" name="bioRxiv">
        <title>Conserved and derived expression patterns and positive selection on dental genes reveal complex evolutionary context of ever-growing rodent molars.</title>
        <authorList>
            <person name="Calamari Z.T."/>
            <person name="Song A."/>
            <person name="Cohen E."/>
            <person name="Akter M."/>
            <person name="Roy R.D."/>
            <person name="Hallikas O."/>
            <person name="Christensen M.M."/>
            <person name="Li P."/>
            <person name="Marangoni P."/>
            <person name="Jernvall J."/>
            <person name="Klein O.D."/>
        </authorList>
    </citation>
    <scope>NUCLEOTIDE SEQUENCE [LARGE SCALE GENOMIC DNA]</scope>
    <source>
        <strain evidence="21">V071</strain>
    </source>
</reference>
<comment type="similarity">
    <text evidence="4">Belongs to the protein-tyrosine phosphatase family.</text>
</comment>
<dbReference type="Pfam" id="PF00782">
    <property type="entry name" value="DSPc"/>
    <property type="match status" value="1"/>
</dbReference>
<evidence type="ECO:0000259" key="19">
    <source>
        <dbReference type="PROSITE" id="PS50056"/>
    </source>
</evidence>
<keyword evidence="8" id="KW-0677">Repeat</keyword>
<dbReference type="PROSITE" id="PS00383">
    <property type="entry name" value="TYR_PHOSPHATASE_1"/>
    <property type="match status" value="1"/>
</dbReference>
<dbReference type="FunFam" id="3.90.190.10:FF:000004">
    <property type="entry name" value="Protein phosphatase Slingshot homolog 2"/>
    <property type="match status" value="1"/>
</dbReference>
<feature type="compositionally biased region" description="Basic and acidic residues" evidence="17">
    <location>
        <begin position="1447"/>
        <end position="1457"/>
    </location>
</feature>
<sequence>MAAEGEGAPSPKPRPIPCSPAPVPAPPSMLLPRLLLGVRGAVAGAAERRRWGSARRRPRRGGPFTRDAALRPSMAALGPTFPLHRLVWANRHRELEAALHSRQHNIEQEDPRGRTPLELAVSLGNLESVRVLLRHNANVGKESHQGWAVLQEAVSTGDPEMVQLVLQYRDFQRATQRLAGIPELLNKLRQAPDFYVEMKWEFTSWVPLVSKMCPSDVYRVWKRGESLRVDTSLLGFEHMTWQRGRRSFIFRGQEAGALVMEVDHDRQVVHTETLGPALHEPEALLAAMRPSEEHVASRLTSPIVSTHLDTRNVAFERNKCGIWGWRSEKMETVYSATNVELVTRTRTEHLSDQDKLRSKGGKTPFQSFLGMAQQHSSHSGAPVQQAPSPTNPTAISPEEYFDPSFSLESRNIGRPIEMSSKVQRFKATLWLSEEHPLSLGDQVTPIIDLMAISNAHFAKLRDFITLRLPPGFPVKIGEKTTKGQPGHRHDTFLRVEVTTGGKQLKPGSLLSEIPLFHVLNARITFSNLCGCDEPVSSVWVPAPSSAISASGSPFPCEVDPTVFEVPEGYSVLGAERSEPLPDEDDSLLQFAIQQSLLEAGTEAEQVTVWEALTNTRPGILPPPQVTVFEEQLQLEQALQESLQLSTESRGPASPQRTPPSPAPPSFEEQLRLALELSSREQEEQERRGQQEEEDLQRILRLVGTDSYPDPNIFYQRDFKQVTPRSALRTWTGRGELSQAWRGGAAAARYELLSRSPPASGHSTPVGPTVSLARTYPFAVGFQLGLREYVLPLADASRLGGFPEGKERRRGFGCFLSWGLLAYSVPGLLSQQDRVVRRRGRLQRRQSFAVLRGAVLGLQDGGDDNSAAEAVSESMEEALGEKQPTEDQTDNGQEFQSPWKQVQRQHLHLMVELLRPQDDIRLAAQLEASRPPRLRYLLVVSTGECLSQETILLGVDFPDRSCTLGLVLPLWSDTQVYLDGDGGFSVTSGGLSRIFKPISIQTMWATLQVLHQACEAALGSGLVPGGSALVWATHYQEKLNSDQGCLNEWMAMSDLESLRPPIAEPGQASEQEQMEQAILAELWQVLDSSDLESVTSKEIRQALELRLGCPLQQYRDFIDNQMLLLMAQQDRASRIFPHLYLGSEWNAANLEELQRNRVSHILNMAREIDNFFPDRFKYHNVRVWDEESTQLLPYWKETHRFIEDARAQGTRVLVHCKMGVSRSAATVLAYAMKQYGWGLEQALIHVQEVRPIVRPNPGFLRQLQTYQGILTASRQSHVWEQKVGVVSPEEPVAPEVSTPLPPLPPEPGGSGEVMVMGLEESNESPKEELGLRPRINLRGVMRSISLLEPSSEPESTPEAGDLPEVFSSHEPSDEEPLRRFSQLSIAKGGQRVRRGPWPALKSRQSVVALHSAALVASRTRAFQEQGQGQGEAGMSSPPRLRRMVRQASVDDSREEGGA</sequence>
<dbReference type="PROSITE" id="PS50330">
    <property type="entry name" value="UIM"/>
    <property type="match status" value="2"/>
</dbReference>
<keyword evidence="22" id="KW-1185">Reference proteome</keyword>
<evidence type="ECO:0000256" key="17">
    <source>
        <dbReference type="SAM" id="MobiDB-lite"/>
    </source>
</evidence>
<feature type="region of interest" description="Disordered" evidence="17">
    <location>
        <begin position="861"/>
        <end position="896"/>
    </location>
</feature>
<keyword evidence="16" id="KW-0040">ANK repeat</keyword>
<dbReference type="PROSITE" id="PS51998">
    <property type="entry name" value="DEK_C"/>
    <property type="match status" value="1"/>
</dbReference>
<feature type="compositionally biased region" description="Polar residues" evidence="17">
    <location>
        <begin position="385"/>
        <end position="394"/>
    </location>
</feature>
<gene>
    <name evidence="21" type="ORF">U0070_005157</name>
</gene>
<dbReference type="GO" id="GO:0004722">
    <property type="term" value="F:protein serine/threonine phosphatase activity"/>
    <property type="evidence" value="ECO:0007669"/>
    <property type="project" value="UniProtKB-EC"/>
</dbReference>
<keyword evidence="9" id="KW-0967">Endosome</keyword>
<feature type="region of interest" description="Disordered" evidence="17">
    <location>
        <begin position="1"/>
        <end position="21"/>
    </location>
</feature>
<dbReference type="GO" id="GO:0005856">
    <property type="term" value="C:cytoskeleton"/>
    <property type="evidence" value="ECO:0007669"/>
    <property type="project" value="UniProtKB-SubCell"/>
</dbReference>
<name>A0AAW0IFY3_MYOGA</name>
<feature type="domain" description="Tyrosine specific protein phosphatases" evidence="19">
    <location>
        <begin position="1191"/>
        <end position="1250"/>
    </location>
</feature>
<dbReference type="InterPro" id="IPR003903">
    <property type="entry name" value="UIM_dom"/>
</dbReference>
<dbReference type="InterPro" id="IPR016130">
    <property type="entry name" value="Tyr_Pase_AS"/>
</dbReference>
<comment type="catalytic activity">
    <reaction evidence="15">
        <text>O-phospho-L-threonyl-[protein] + H2O = L-threonyl-[protein] + phosphate</text>
        <dbReference type="Rhea" id="RHEA:47004"/>
        <dbReference type="Rhea" id="RHEA-COMP:11060"/>
        <dbReference type="Rhea" id="RHEA-COMP:11605"/>
        <dbReference type="ChEBI" id="CHEBI:15377"/>
        <dbReference type="ChEBI" id="CHEBI:30013"/>
        <dbReference type="ChEBI" id="CHEBI:43474"/>
        <dbReference type="ChEBI" id="CHEBI:61977"/>
        <dbReference type="EC" id="3.1.3.16"/>
    </reaction>
</comment>
<dbReference type="InterPro" id="IPR029021">
    <property type="entry name" value="Prot-tyrosine_phosphatase-like"/>
</dbReference>
<feature type="region of interest" description="Disordered" evidence="17">
    <location>
        <begin position="1289"/>
        <end position="1308"/>
    </location>
</feature>
<dbReference type="Pfam" id="PF12796">
    <property type="entry name" value="Ank_2"/>
    <property type="match status" value="1"/>
</dbReference>
<evidence type="ECO:0000256" key="5">
    <source>
        <dbReference type="ARBA" id="ARBA00013081"/>
    </source>
</evidence>
<dbReference type="InterPro" id="IPR055285">
    <property type="entry name" value="ANKRD13_C"/>
</dbReference>
<dbReference type="SUPFAM" id="SSF109715">
    <property type="entry name" value="DEK C-terminal domain"/>
    <property type="match status" value="1"/>
</dbReference>
<accession>A0AAW0IFY3</accession>
<dbReference type="PROSITE" id="PS50297">
    <property type="entry name" value="ANK_REP_REGION"/>
    <property type="match status" value="1"/>
</dbReference>
<evidence type="ECO:0000256" key="12">
    <source>
        <dbReference type="ARBA" id="ARBA00023136"/>
    </source>
</evidence>
<feature type="domain" description="DEK-C" evidence="20">
    <location>
        <begin position="1071"/>
        <end position="1126"/>
    </location>
</feature>
<dbReference type="PANTHER" id="PTHR45864:SF4">
    <property type="entry name" value="PROTEIN PHOSPHATASE SLINGSHOT HOMOLOG 3"/>
    <property type="match status" value="1"/>
</dbReference>
<dbReference type="InterPro" id="IPR043588">
    <property type="entry name" value="SSH-N"/>
</dbReference>
<keyword evidence="11" id="KW-0904">Protein phosphatase</keyword>
<dbReference type="PROSITE" id="PS50056">
    <property type="entry name" value="TYR_PHOSPHATASE_2"/>
    <property type="match status" value="1"/>
</dbReference>
<dbReference type="InterPro" id="IPR000387">
    <property type="entry name" value="Tyr_Pase_dom"/>
</dbReference>
<keyword evidence="12" id="KW-0472">Membrane</keyword>
<keyword evidence="7" id="KW-0963">Cytoplasm</keyword>
<evidence type="ECO:0000256" key="13">
    <source>
        <dbReference type="ARBA" id="ARBA00023212"/>
    </source>
</evidence>
<feature type="region of interest" description="Disordered" evidence="17">
    <location>
        <begin position="47"/>
        <end position="68"/>
    </location>
</feature>
<dbReference type="SMART" id="SM00726">
    <property type="entry name" value="UIM"/>
    <property type="match status" value="3"/>
</dbReference>
<feature type="region of interest" description="Disordered" evidence="17">
    <location>
        <begin position="1347"/>
        <end position="1376"/>
    </location>
</feature>
<dbReference type="CDD" id="cd14571">
    <property type="entry name" value="DSP_slingshot_3"/>
    <property type="match status" value="1"/>
</dbReference>
<evidence type="ECO:0000256" key="2">
    <source>
        <dbReference type="ARBA" id="ARBA00004245"/>
    </source>
</evidence>
<dbReference type="FunFam" id="1.25.40.20:FF:000057">
    <property type="entry name" value="Ankyrin repeat domain-containing protein 13B"/>
    <property type="match status" value="1"/>
</dbReference>
<evidence type="ECO:0000259" key="18">
    <source>
        <dbReference type="PROSITE" id="PS50054"/>
    </source>
</evidence>
<evidence type="ECO:0000256" key="7">
    <source>
        <dbReference type="ARBA" id="ARBA00022490"/>
    </source>
</evidence>
<evidence type="ECO:0000313" key="21">
    <source>
        <dbReference type="EMBL" id="KAK7813252.1"/>
    </source>
</evidence>
<dbReference type="Gene3D" id="3.90.190.10">
    <property type="entry name" value="Protein tyrosine phosphatase superfamily"/>
    <property type="match status" value="1"/>
</dbReference>
<dbReference type="GO" id="GO:0005770">
    <property type="term" value="C:late endosome"/>
    <property type="evidence" value="ECO:0007669"/>
    <property type="project" value="UniProtKB-SubCell"/>
</dbReference>
<dbReference type="SMART" id="SM00195">
    <property type="entry name" value="DSPc"/>
    <property type="match status" value="1"/>
</dbReference>
<evidence type="ECO:0000256" key="4">
    <source>
        <dbReference type="ARBA" id="ARBA00009580"/>
    </source>
</evidence>
<dbReference type="GO" id="GO:0005886">
    <property type="term" value="C:plasma membrane"/>
    <property type="evidence" value="ECO:0007669"/>
    <property type="project" value="UniProtKB-SubCell"/>
</dbReference>
<dbReference type="GO" id="GO:0030837">
    <property type="term" value="P:negative regulation of actin filament polymerization"/>
    <property type="evidence" value="ECO:0007669"/>
    <property type="project" value="InterPro"/>
</dbReference>
<proteinExistence type="inferred from homology"/>
<comment type="function">
    <text evidence="14">Ubiquitin-binding protein that specifically recognizes and binds 'Lys-63'-linked ubiquitin. Does not bind 'Lys-48'-linked ubiquitin. Positively regulates the internalization of ligand-activated EGFR by binding to the Ub moiety of ubiquitinated EGFR at the cell membrane.</text>
</comment>
<evidence type="ECO:0000256" key="14">
    <source>
        <dbReference type="ARBA" id="ARBA00024956"/>
    </source>
</evidence>
<dbReference type="SUPFAM" id="SSF48403">
    <property type="entry name" value="Ankyrin repeat"/>
    <property type="match status" value="1"/>
</dbReference>
<evidence type="ECO:0000256" key="1">
    <source>
        <dbReference type="ARBA" id="ARBA00004236"/>
    </source>
</evidence>
<feature type="region of interest" description="Disordered" evidence="17">
    <location>
        <begin position="1419"/>
        <end position="1457"/>
    </location>
</feature>
<evidence type="ECO:0000256" key="3">
    <source>
        <dbReference type="ARBA" id="ARBA00004603"/>
    </source>
</evidence>
<evidence type="ECO:0000256" key="15">
    <source>
        <dbReference type="ARBA" id="ARBA00048336"/>
    </source>
</evidence>
<evidence type="ECO:0000256" key="10">
    <source>
        <dbReference type="ARBA" id="ARBA00022801"/>
    </source>
</evidence>
<dbReference type="Pfam" id="PF08766">
    <property type="entry name" value="DEK_C"/>
    <property type="match status" value="1"/>
</dbReference>
<dbReference type="InterPro" id="IPR000340">
    <property type="entry name" value="Dual-sp_phosphatase_cat-dom"/>
</dbReference>
<dbReference type="EMBL" id="JBBHLL010000138">
    <property type="protein sequence ID" value="KAK7813252.1"/>
    <property type="molecule type" value="Genomic_DNA"/>
</dbReference>
<dbReference type="GO" id="GO:0140036">
    <property type="term" value="F:ubiquitin-modified protein reader activity"/>
    <property type="evidence" value="ECO:0007669"/>
    <property type="project" value="UniProtKB-ARBA"/>
</dbReference>
<dbReference type="GO" id="GO:0048471">
    <property type="term" value="C:perinuclear region of cytoplasm"/>
    <property type="evidence" value="ECO:0007669"/>
    <property type="project" value="UniProtKB-ARBA"/>
</dbReference>
<feature type="compositionally biased region" description="Basic residues" evidence="17">
    <location>
        <begin position="51"/>
        <end position="60"/>
    </location>
</feature>
<feature type="compositionally biased region" description="Low complexity" evidence="17">
    <location>
        <begin position="638"/>
        <end position="655"/>
    </location>
</feature>
<evidence type="ECO:0000256" key="16">
    <source>
        <dbReference type="PROSITE-ProRule" id="PRU00023"/>
    </source>
</evidence>
<evidence type="ECO:0000256" key="8">
    <source>
        <dbReference type="ARBA" id="ARBA00022737"/>
    </source>
</evidence>
<dbReference type="Pfam" id="PF23040">
    <property type="entry name" value="PH_SSH1-like_1st"/>
    <property type="match status" value="1"/>
</dbReference>
<keyword evidence="13" id="KW-0206">Cytoskeleton</keyword>
<evidence type="ECO:0000256" key="9">
    <source>
        <dbReference type="ARBA" id="ARBA00022753"/>
    </source>
</evidence>
<feature type="repeat" description="ANK" evidence="16">
    <location>
        <begin position="112"/>
        <end position="144"/>
    </location>
</feature>
<evidence type="ECO:0000259" key="20">
    <source>
        <dbReference type="PROSITE" id="PS51998"/>
    </source>
</evidence>
<evidence type="ECO:0000313" key="22">
    <source>
        <dbReference type="Proteomes" id="UP001488838"/>
    </source>
</evidence>
<protein>
    <recommendedName>
        <fullName evidence="5">protein-serine/threonine phosphatase</fullName>
        <ecNumber evidence="5">3.1.3.16</ecNumber>
    </recommendedName>
</protein>
<dbReference type="PROSITE" id="PS50088">
    <property type="entry name" value="ANK_REPEAT"/>
    <property type="match status" value="1"/>
</dbReference>
<comment type="subcellular location">
    <subcellularLocation>
        <location evidence="1">Cell membrane</location>
    </subcellularLocation>
    <subcellularLocation>
        <location evidence="2">Cytoplasm</location>
        <location evidence="2">Cytoskeleton</location>
    </subcellularLocation>
    <subcellularLocation>
        <location evidence="3">Late endosome</location>
    </subcellularLocation>
</comment>
<comment type="caution">
    <text evidence="21">The sequence shown here is derived from an EMBL/GenBank/DDBJ whole genome shotgun (WGS) entry which is preliminary data.</text>
</comment>
<dbReference type="InterPro" id="IPR043587">
    <property type="entry name" value="Phosphatase_SSH-like"/>
</dbReference>
<dbReference type="Gene3D" id="1.25.40.20">
    <property type="entry name" value="Ankyrin repeat-containing domain"/>
    <property type="match status" value="1"/>
</dbReference>
<dbReference type="SMART" id="SM00248">
    <property type="entry name" value="ANK"/>
    <property type="match status" value="2"/>
</dbReference>
<dbReference type="PROSITE" id="PS50054">
    <property type="entry name" value="TYR_PHOSPHATASE_DUAL"/>
    <property type="match status" value="1"/>
</dbReference>
<dbReference type="InterPro" id="IPR036770">
    <property type="entry name" value="Ankyrin_rpt-contain_sf"/>
</dbReference>
<dbReference type="GO" id="GO:0003779">
    <property type="term" value="F:actin binding"/>
    <property type="evidence" value="ECO:0007669"/>
    <property type="project" value="InterPro"/>
</dbReference>
<feature type="compositionally biased region" description="Pro residues" evidence="17">
    <location>
        <begin position="10"/>
        <end position="21"/>
    </location>
</feature>
<keyword evidence="10" id="KW-0378">Hydrolase</keyword>
<evidence type="ECO:0000256" key="6">
    <source>
        <dbReference type="ARBA" id="ARBA00022475"/>
    </source>
</evidence>
<dbReference type="Proteomes" id="UP001488838">
    <property type="component" value="Unassembled WGS sequence"/>
</dbReference>
<feature type="compositionally biased region" description="Low complexity" evidence="17">
    <location>
        <begin position="1347"/>
        <end position="1357"/>
    </location>
</feature>
<feature type="domain" description="Tyrosine-protein phosphatase" evidence="18">
    <location>
        <begin position="1130"/>
        <end position="1271"/>
    </location>
</feature>
<organism evidence="21 22">
    <name type="scientific">Myodes glareolus</name>
    <name type="common">Bank vole</name>
    <name type="synonym">Clethrionomys glareolus</name>
    <dbReference type="NCBI Taxonomy" id="447135"/>
    <lineage>
        <taxon>Eukaryota</taxon>
        <taxon>Metazoa</taxon>
        <taxon>Chordata</taxon>
        <taxon>Craniata</taxon>
        <taxon>Vertebrata</taxon>
        <taxon>Euteleostomi</taxon>
        <taxon>Mammalia</taxon>
        <taxon>Eutheria</taxon>
        <taxon>Euarchontoglires</taxon>
        <taxon>Glires</taxon>
        <taxon>Rodentia</taxon>
        <taxon>Myomorpha</taxon>
        <taxon>Muroidea</taxon>
        <taxon>Cricetidae</taxon>
        <taxon>Arvicolinae</taxon>
        <taxon>Myodes</taxon>
    </lineage>
</organism>
<dbReference type="GO" id="GO:0002091">
    <property type="term" value="P:negative regulation of receptor internalization"/>
    <property type="evidence" value="ECO:0007669"/>
    <property type="project" value="UniProtKB-ARBA"/>
</dbReference>
<dbReference type="PANTHER" id="PTHR45864">
    <property type="entry name" value="SLINGSHOT PROTEIN PHOSPHATASE HOMOLOG"/>
    <property type="match status" value="1"/>
</dbReference>
<dbReference type="InterPro" id="IPR002110">
    <property type="entry name" value="Ankyrin_rpt"/>
</dbReference>
<dbReference type="Pfam" id="PF11904">
    <property type="entry name" value="ANKRD13_C"/>
    <property type="match status" value="2"/>
</dbReference>
<dbReference type="EC" id="3.1.3.16" evidence="5"/>
<dbReference type="InterPro" id="IPR014876">
    <property type="entry name" value="DEK_C"/>
</dbReference>
<dbReference type="SUPFAM" id="SSF52799">
    <property type="entry name" value="(Phosphotyrosine protein) phosphatases II"/>
    <property type="match status" value="1"/>
</dbReference>
<evidence type="ECO:0000256" key="11">
    <source>
        <dbReference type="ARBA" id="ARBA00022912"/>
    </source>
</evidence>
<dbReference type="InterPro" id="IPR020422">
    <property type="entry name" value="TYR_PHOSPHATASE_DUAL_dom"/>
</dbReference>
<feature type="region of interest" description="Disordered" evidence="17">
    <location>
        <begin position="638"/>
        <end position="667"/>
    </location>
</feature>